<dbReference type="NCBIfam" id="NF033587">
    <property type="entry name" value="transpos_IS6"/>
    <property type="match status" value="1"/>
</dbReference>
<accession>A0A8J3HRA5</accession>
<keyword evidence="6" id="KW-1185">Reference proteome</keyword>
<dbReference type="GO" id="GO:0032196">
    <property type="term" value="P:transposition"/>
    <property type="evidence" value="ECO:0007669"/>
    <property type="project" value="UniProtKB-KW"/>
</dbReference>
<proteinExistence type="predicted"/>
<dbReference type="AlphaFoldDB" id="A0A8J3HRA5"/>
<dbReference type="Pfam" id="PF13610">
    <property type="entry name" value="DDE_Tnp_IS240"/>
    <property type="match status" value="1"/>
</dbReference>
<dbReference type="InterPro" id="IPR047930">
    <property type="entry name" value="Transpos_IS6"/>
</dbReference>
<dbReference type="InterPro" id="IPR052183">
    <property type="entry name" value="IS_Transposase"/>
</dbReference>
<gene>
    <name evidence="5" type="ORF">KSX_00340</name>
</gene>
<dbReference type="PANTHER" id="PTHR35528:SF3">
    <property type="entry name" value="BLL1675 PROTEIN"/>
    <property type="match status" value="1"/>
</dbReference>
<evidence type="ECO:0000256" key="3">
    <source>
        <dbReference type="ARBA" id="ARBA00023172"/>
    </source>
</evidence>
<evidence type="ECO:0000256" key="1">
    <source>
        <dbReference type="ARBA" id="ARBA00022578"/>
    </source>
</evidence>
<evidence type="ECO:0000256" key="2">
    <source>
        <dbReference type="ARBA" id="ARBA00023125"/>
    </source>
</evidence>
<protein>
    <recommendedName>
        <fullName evidence="4">DDE domain-containing protein</fullName>
    </recommendedName>
</protein>
<dbReference type="InterPro" id="IPR032874">
    <property type="entry name" value="DDE_dom"/>
</dbReference>
<evidence type="ECO:0000313" key="5">
    <source>
        <dbReference type="EMBL" id="GHO41871.1"/>
    </source>
</evidence>
<keyword evidence="3" id="KW-0233">DNA recombination</keyword>
<dbReference type="GO" id="GO:0006310">
    <property type="term" value="P:DNA recombination"/>
    <property type="evidence" value="ECO:0007669"/>
    <property type="project" value="UniProtKB-KW"/>
</dbReference>
<keyword evidence="1" id="KW-0815">Transposition</keyword>
<feature type="domain" description="DDE" evidence="4">
    <location>
        <begin position="39"/>
        <end position="167"/>
    </location>
</feature>
<evidence type="ECO:0000313" key="6">
    <source>
        <dbReference type="Proteomes" id="UP000612362"/>
    </source>
</evidence>
<reference evidence="5" key="1">
    <citation type="submission" date="2020-10" db="EMBL/GenBank/DDBJ databases">
        <title>Taxonomic study of unclassified bacteria belonging to the class Ktedonobacteria.</title>
        <authorList>
            <person name="Yabe S."/>
            <person name="Wang C.M."/>
            <person name="Zheng Y."/>
            <person name="Sakai Y."/>
            <person name="Cavaletti L."/>
            <person name="Monciardini P."/>
            <person name="Donadio S."/>
        </authorList>
    </citation>
    <scope>NUCLEOTIDE SEQUENCE</scope>
    <source>
        <strain evidence="5">SOSP1-1</strain>
    </source>
</reference>
<organism evidence="5 6">
    <name type="scientific">Ktedonospora formicarum</name>
    <dbReference type="NCBI Taxonomy" id="2778364"/>
    <lineage>
        <taxon>Bacteria</taxon>
        <taxon>Bacillati</taxon>
        <taxon>Chloroflexota</taxon>
        <taxon>Ktedonobacteria</taxon>
        <taxon>Ktedonobacterales</taxon>
        <taxon>Ktedonobacteraceae</taxon>
        <taxon>Ktedonospora</taxon>
    </lineage>
</organism>
<comment type="caution">
    <text evidence="5">The sequence shown here is derived from an EMBL/GenBank/DDBJ whole genome shotgun (WGS) entry which is preliminary data.</text>
</comment>
<dbReference type="Proteomes" id="UP000612362">
    <property type="component" value="Unassembled WGS sequence"/>
</dbReference>
<keyword evidence="2" id="KW-0238">DNA-binding</keyword>
<evidence type="ECO:0000259" key="4">
    <source>
        <dbReference type="Pfam" id="PF13610"/>
    </source>
</evidence>
<name>A0A8J3HRA5_9CHLR</name>
<dbReference type="GO" id="GO:0003677">
    <property type="term" value="F:DNA binding"/>
    <property type="evidence" value="ECO:0007669"/>
    <property type="project" value="UniProtKB-KW"/>
</dbReference>
<sequence>MFLESNWEFTHEAVREWETRFAPLLAEQLRTKLRGQAEWSWYVDETYVKVKGKWCYLYRAIDTDGNLVNSRLNEKRDMEAAQQFFKQALAVVGHTPEQVATDGYASYPRAVRETLGNQVLHRTNKYLNNRLEQDHRGIKQQYYSMCRFGSFTSASRFYSAFDELRDHLRPRYIVGKAMSLTEQRPVFCERLAIRKLLMRTAS</sequence>
<dbReference type="PANTHER" id="PTHR35528">
    <property type="entry name" value="BLL1675 PROTEIN"/>
    <property type="match status" value="1"/>
</dbReference>
<dbReference type="EMBL" id="BNJF01000001">
    <property type="protein sequence ID" value="GHO41871.1"/>
    <property type="molecule type" value="Genomic_DNA"/>
</dbReference>